<keyword evidence="3" id="KW-0732">Signal</keyword>
<dbReference type="EMBL" id="CAXIXY010000003">
    <property type="protein sequence ID" value="CAL2077765.1"/>
    <property type="molecule type" value="Genomic_DNA"/>
</dbReference>
<organism evidence="5 6">
    <name type="scientific">Tenacibaculum platacis</name>
    <dbReference type="NCBI Taxonomy" id="3137852"/>
    <lineage>
        <taxon>Bacteria</taxon>
        <taxon>Pseudomonadati</taxon>
        <taxon>Bacteroidota</taxon>
        <taxon>Flavobacteriia</taxon>
        <taxon>Flavobacteriales</taxon>
        <taxon>Flavobacteriaceae</taxon>
        <taxon>Tenacibaculum</taxon>
    </lineage>
</organism>
<dbReference type="Gene3D" id="2.30.30.40">
    <property type="entry name" value="SH3 Domains"/>
    <property type="match status" value="1"/>
</dbReference>
<dbReference type="Gene3D" id="1.25.40.10">
    <property type="entry name" value="Tetratricopeptide repeat domain"/>
    <property type="match status" value="1"/>
</dbReference>
<reference evidence="5 6" key="1">
    <citation type="submission" date="2024-05" db="EMBL/GenBank/DDBJ databases">
        <authorList>
            <person name="Duchaud E."/>
        </authorList>
    </citation>
    <scope>NUCLEOTIDE SEQUENCE [LARGE SCALE GENOMIC DNA]</scope>
    <source>
        <strain evidence="5">Ena-SAMPLE-TAB-13-05-2024-13:56:06:370-140302</strain>
    </source>
</reference>
<evidence type="ECO:0000313" key="6">
    <source>
        <dbReference type="Proteomes" id="UP001497416"/>
    </source>
</evidence>
<dbReference type="SMART" id="SM00028">
    <property type="entry name" value="TPR"/>
    <property type="match status" value="2"/>
</dbReference>
<keyword evidence="2" id="KW-1133">Transmembrane helix</keyword>
<feature type="chain" id="PRO_5046067627" evidence="3">
    <location>
        <begin position="20"/>
        <end position="254"/>
    </location>
</feature>
<evidence type="ECO:0000256" key="1">
    <source>
        <dbReference type="PROSITE-ProRule" id="PRU00339"/>
    </source>
</evidence>
<protein>
    <submittedName>
        <fullName evidence="5">TPR_REGION domain-containing protein</fullName>
    </submittedName>
</protein>
<feature type="domain" description="SH3b" evidence="4">
    <location>
        <begin position="199"/>
        <end position="243"/>
    </location>
</feature>
<dbReference type="Pfam" id="PF00515">
    <property type="entry name" value="TPR_1"/>
    <property type="match status" value="1"/>
</dbReference>
<keyword evidence="6" id="KW-1185">Reference proteome</keyword>
<dbReference type="RefSeq" id="WP_348710204.1">
    <property type="nucleotide sequence ID" value="NZ_CAXIXY010000003.1"/>
</dbReference>
<dbReference type="InterPro" id="IPR019734">
    <property type="entry name" value="TPR_rpt"/>
</dbReference>
<dbReference type="Pfam" id="PF08239">
    <property type="entry name" value="SH3_3"/>
    <property type="match status" value="1"/>
</dbReference>
<evidence type="ECO:0000256" key="2">
    <source>
        <dbReference type="SAM" id="Phobius"/>
    </source>
</evidence>
<sequence>MIQRIVLLLAFFTLSTHFAQEADQQFSEANTLYKNGDYTKAIEIYEAIEATGNVSSELYYNLGNSYYKINKVGPSIFNYEKALQLDPLNEDAQNNLIFARRLSLDRIEELPKSVFQKFDENYLSKLSYNQWAIAAVILSFLASCLFLLYYFSHSPSLKRLFFTSSLIGAVLLIATLSITMTQYGKASKTIEAIIYTTEVSVKNEPTKNAEEAFVIHEGTKVSVLDKVDDWKKIKLVDGKIGWLKDNEIKLLHVF</sequence>
<evidence type="ECO:0000313" key="5">
    <source>
        <dbReference type="EMBL" id="CAL2077765.1"/>
    </source>
</evidence>
<evidence type="ECO:0000259" key="4">
    <source>
        <dbReference type="Pfam" id="PF08239"/>
    </source>
</evidence>
<feature type="transmembrane region" description="Helical" evidence="2">
    <location>
        <begin position="160"/>
        <end position="180"/>
    </location>
</feature>
<comment type="caution">
    <text evidence="5">The sequence shown here is derived from an EMBL/GenBank/DDBJ whole genome shotgun (WGS) entry which is preliminary data.</text>
</comment>
<keyword evidence="2" id="KW-0812">Transmembrane</keyword>
<accession>A0ABP1EF54</accession>
<feature type="signal peptide" evidence="3">
    <location>
        <begin position="1"/>
        <end position="19"/>
    </location>
</feature>
<keyword evidence="1" id="KW-0802">TPR repeat</keyword>
<keyword evidence="2" id="KW-0472">Membrane</keyword>
<dbReference type="Proteomes" id="UP001497416">
    <property type="component" value="Unassembled WGS sequence"/>
</dbReference>
<feature type="repeat" description="TPR" evidence="1">
    <location>
        <begin position="56"/>
        <end position="89"/>
    </location>
</feature>
<feature type="transmembrane region" description="Helical" evidence="2">
    <location>
        <begin position="131"/>
        <end position="151"/>
    </location>
</feature>
<dbReference type="InterPro" id="IPR011990">
    <property type="entry name" value="TPR-like_helical_dom_sf"/>
</dbReference>
<dbReference type="PROSITE" id="PS50293">
    <property type="entry name" value="TPR_REGION"/>
    <property type="match status" value="1"/>
</dbReference>
<proteinExistence type="predicted"/>
<name>A0ABP1EF54_9FLAO</name>
<dbReference type="SUPFAM" id="SSF48452">
    <property type="entry name" value="TPR-like"/>
    <property type="match status" value="1"/>
</dbReference>
<evidence type="ECO:0000256" key="3">
    <source>
        <dbReference type="SAM" id="SignalP"/>
    </source>
</evidence>
<dbReference type="InterPro" id="IPR003646">
    <property type="entry name" value="SH3-like_bac-type"/>
</dbReference>
<gene>
    <name evidence="5" type="ORF">T190607A01A_10584</name>
</gene>
<dbReference type="PROSITE" id="PS50005">
    <property type="entry name" value="TPR"/>
    <property type="match status" value="1"/>
</dbReference>